<evidence type="ECO:0000313" key="2">
    <source>
        <dbReference type="Proteomes" id="UP001150904"/>
    </source>
</evidence>
<evidence type="ECO:0000313" key="1">
    <source>
        <dbReference type="EMBL" id="KAJ5217921.1"/>
    </source>
</evidence>
<dbReference type="RefSeq" id="XP_058312494.1">
    <property type="nucleotide sequence ID" value="XM_058447083.1"/>
</dbReference>
<feature type="non-terminal residue" evidence="1">
    <location>
        <position position="544"/>
    </location>
</feature>
<dbReference type="AlphaFoldDB" id="A0A9W9NDK8"/>
<proteinExistence type="predicted"/>
<gene>
    <name evidence="1" type="ORF">N7498_000020</name>
</gene>
<dbReference type="OrthoDB" id="4364246at2759"/>
<dbReference type="EMBL" id="JAPQKR010000004">
    <property type="protein sequence ID" value="KAJ5217921.1"/>
    <property type="molecule type" value="Genomic_DNA"/>
</dbReference>
<sequence length="544" mass="60983">NTISALIHDSPDRAVTAIELLTGSDNFDIVSGDLKRPDCLFKYVKSITANIYPLVEPHLVRARSRRSSATVNSRAAKPKPTIRSSGTYPRILLRETTSERYSSAREFVDRVQLLVYRLNTIVPRSISDRTYIAILLTQIGPEYILVNNKDPVNPITIGNRLSNAKWKVGRARRLLRDRGSISSLQPYYEILDTASDLVEAEGISTRAKAIARPLFDSSVSIEYFCVTLKTNRRDYVPRGGGSTNPTVLYKQEISQATRSDRISKLGRLEGGPPVDRHSVPTANIGVATSNAAVLGVYIGNSRARQPRLYSTRIFELIYSDLIEIPIAKNSSSLKPRCADSSAPRSKDFSLITGENIYQLEYISNPRELRQNRLAERTNRTIRERINTLLSDTNLSPFYGLSKATYASIDLTEEDSYKLYKIYSGKTVFSRDIEFDKRTPIALFIEREIGNDLLDNAPLSLVFLLIPSSISGLLTLSISPLALSNKQEQTLSKRTDLTSDLRYSIYSRRRRPSQRLLESLVGALNTALVRYVDPATFYKAVLGLN</sequence>
<protein>
    <submittedName>
        <fullName evidence="1">Uncharacterized protein</fullName>
    </submittedName>
</protein>
<accession>A0A9W9NDK8</accession>
<dbReference type="Proteomes" id="UP001150904">
    <property type="component" value="Unassembled WGS sequence"/>
</dbReference>
<organism evidence="1 2">
    <name type="scientific">Penicillium cinerascens</name>
    <dbReference type="NCBI Taxonomy" id="70096"/>
    <lineage>
        <taxon>Eukaryota</taxon>
        <taxon>Fungi</taxon>
        <taxon>Dikarya</taxon>
        <taxon>Ascomycota</taxon>
        <taxon>Pezizomycotina</taxon>
        <taxon>Eurotiomycetes</taxon>
        <taxon>Eurotiomycetidae</taxon>
        <taxon>Eurotiales</taxon>
        <taxon>Aspergillaceae</taxon>
        <taxon>Penicillium</taxon>
    </lineage>
</organism>
<name>A0A9W9NDK8_9EURO</name>
<keyword evidence="2" id="KW-1185">Reference proteome</keyword>
<dbReference type="GeneID" id="83174383"/>
<reference evidence="1" key="2">
    <citation type="journal article" date="2023" name="IMA Fungus">
        <title>Comparative genomic study of the Penicillium genus elucidates a diverse pangenome and 15 lateral gene transfer events.</title>
        <authorList>
            <person name="Petersen C."/>
            <person name="Sorensen T."/>
            <person name="Nielsen M.R."/>
            <person name="Sondergaard T.E."/>
            <person name="Sorensen J.L."/>
            <person name="Fitzpatrick D.A."/>
            <person name="Frisvad J.C."/>
            <person name="Nielsen K.L."/>
        </authorList>
    </citation>
    <scope>NUCLEOTIDE SEQUENCE</scope>
    <source>
        <strain evidence="1">IBT 15544</strain>
    </source>
</reference>
<reference evidence="1" key="1">
    <citation type="submission" date="2022-12" db="EMBL/GenBank/DDBJ databases">
        <authorList>
            <person name="Petersen C."/>
        </authorList>
    </citation>
    <scope>NUCLEOTIDE SEQUENCE</scope>
    <source>
        <strain evidence="1">IBT 15544</strain>
    </source>
</reference>
<comment type="caution">
    <text evidence="1">The sequence shown here is derived from an EMBL/GenBank/DDBJ whole genome shotgun (WGS) entry which is preliminary data.</text>
</comment>